<proteinExistence type="inferred from homology"/>
<comment type="function">
    <text evidence="13">Component of the EKC/KEOPS complex that is required for the formation of a threonylcarbamoyl group on adenosine at position 37 (t(6)A37) in tRNAs that read codons beginning with adenine. The complex is probably involved in the transfer of the threonylcarbamoyl moiety of threonylcarbamoyl-AMP (TC-AMP) to the N6 group of A37. GON7 likely plays a supporting role to the catalytic subunit KAE1 in the complex. The EKC/KEOPS complex also promotes both telomere uncapping and telomere elongation. The complex is required for efficient recruitment of transcriptional coactivators.</text>
</comment>
<name>A0A9P6LJL3_9PEZI</name>
<keyword evidence="6" id="KW-0158">Chromosome</keyword>
<evidence type="ECO:0000256" key="14">
    <source>
        <dbReference type="SAM" id="MobiDB-lite"/>
    </source>
</evidence>
<comment type="similarity">
    <text evidence="3">Belongs to the GON7 family.</text>
</comment>
<dbReference type="GeneID" id="62159774"/>
<dbReference type="RefSeq" id="XP_038747950.1">
    <property type="nucleotide sequence ID" value="XM_038886700.1"/>
</dbReference>
<evidence type="ECO:0000256" key="8">
    <source>
        <dbReference type="ARBA" id="ARBA00022895"/>
    </source>
</evidence>
<comment type="subcellular location">
    <subcellularLocation>
        <location evidence="2">Chromosome</location>
        <location evidence="2">Telomere</location>
    </subcellularLocation>
    <subcellularLocation>
        <location evidence="1">Nucleus</location>
    </subcellularLocation>
</comment>
<evidence type="ECO:0000256" key="5">
    <source>
        <dbReference type="ARBA" id="ARBA00019746"/>
    </source>
</evidence>
<dbReference type="OrthoDB" id="2288868at2759"/>
<evidence type="ECO:0000256" key="1">
    <source>
        <dbReference type="ARBA" id="ARBA00004123"/>
    </source>
</evidence>
<keyword evidence="16" id="KW-1185">Reference proteome</keyword>
<evidence type="ECO:0000256" key="6">
    <source>
        <dbReference type="ARBA" id="ARBA00022454"/>
    </source>
</evidence>
<evidence type="ECO:0000256" key="13">
    <source>
        <dbReference type="ARBA" id="ARBA00025393"/>
    </source>
</evidence>
<keyword evidence="8" id="KW-0779">Telomere</keyword>
<keyword evidence="12" id="KW-0539">Nucleus</keyword>
<feature type="region of interest" description="Disordered" evidence="14">
    <location>
        <begin position="1"/>
        <end position="41"/>
    </location>
</feature>
<accession>A0A9P6LJL3</accession>
<evidence type="ECO:0000313" key="15">
    <source>
        <dbReference type="EMBL" id="KAF9878489.1"/>
    </source>
</evidence>
<dbReference type="Pfam" id="PF08738">
    <property type="entry name" value="Gon7"/>
    <property type="match status" value="1"/>
</dbReference>
<reference evidence="15" key="2">
    <citation type="submission" date="2020-11" db="EMBL/GenBank/DDBJ databases">
        <title>Whole genome sequencing of Colletotrichum sp.</title>
        <authorList>
            <person name="Li H."/>
        </authorList>
    </citation>
    <scope>NUCLEOTIDE SEQUENCE</scope>
    <source>
        <strain evidence="15">CkLH20</strain>
    </source>
</reference>
<organism evidence="15 16">
    <name type="scientific">Colletotrichum karsti</name>
    <dbReference type="NCBI Taxonomy" id="1095194"/>
    <lineage>
        <taxon>Eukaryota</taxon>
        <taxon>Fungi</taxon>
        <taxon>Dikarya</taxon>
        <taxon>Ascomycota</taxon>
        <taxon>Pezizomycotina</taxon>
        <taxon>Sordariomycetes</taxon>
        <taxon>Hypocreomycetidae</taxon>
        <taxon>Glomerellales</taxon>
        <taxon>Glomerellaceae</taxon>
        <taxon>Colletotrichum</taxon>
        <taxon>Colletotrichum boninense species complex</taxon>
    </lineage>
</organism>
<keyword evidence="11" id="KW-0804">Transcription</keyword>
<protein>
    <recommendedName>
        <fullName evidence="5">EKC/KEOPS complex subunit GON7</fullName>
    </recommendedName>
</protein>
<reference evidence="15" key="1">
    <citation type="submission" date="2020-03" db="EMBL/GenBank/DDBJ databases">
        <authorList>
            <person name="He L."/>
        </authorList>
    </citation>
    <scope>NUCLEOTIDE SEQUENCE</scope>
    <source>
        <strain evidence="15">CkLH20</strain>
    </source>
</reference>
<dbReference type="GO" id="GO:0005634">
    <property type="term" value="C:nucleus"/>
    <property type="evidence" value="ECO:0007669"/>
    <property type="project" value="UniProtKB-SubCell"/>
</dbReference>
<feature type="region of interest" description="Disordered" evidence="14">
    <location>
        <begin position="67"/>
        <end position="104"/>
    </location>
</feature>
<evidence type="ECO:0000256" key="10">
    <source>
        <dbReference type="ARBA" id="ARBA00023159"/>
    </source>
</evidence>
<dbReference type="InterPro" id="IPR014849">
    <property type="entry name" value="EKC/KEOPS_Gon7"/>
</dbReference>
<evidence type="ECO:0000256" key="7">
    <source>
        <dbReference type="ARBA" id="ARBA00022694"/>
    </source>
</evidence>
<evidence type="ECO:0000256" key="11">
    <source>
        <dbReference type="ARBA" id="ARBA00023163"/>
    </source>
</evidence>
<evidence type="ECO:0000256" key="2">
    <source>
        <dbReference type="ARBA" id="ARBA00004574"/>
    </source>
</evidence>
<comment type="subunit">
    <text evidence="4">Component of the EKC/KEOPS complex composed of at least BUD32, CGI121, GON7, KAE1 and PCC1; the whole complex dimerizes.</text>
</comment>
<dbReference type="GO" id="GO:0008033">
    <property type="term" value="P:tRNA processing"/>
    <property type="evidence" value="ECO:0007669"/>
    <property type="project" value="UniProtKB-KW"/>
</dbReference>
<evidence type="ECO:0000256" key="12">
    <source>
        <dbReference type="ARBA" id="ARBA00023242"/>
    </source>
</evidence>
<keyword evidence="9" id="KW-0805">Transcription regulation</keyword>
<dbReference type="GO" id="GO:0000781">
    <property type="term" value="C:chromosome, telomeric region"/>
    <property type="evidence" value="ECO:0007669"/>
    <property type="project" value="UniProtKB-SubCell"/>
</dbReference>
<comment type="caution">
    <text evidence="15">The sequence shown here is derived from an EMBL/GenBank/DDBJ whole genome shotgun (WGS) entry which is preliminary data.</text>
</comment>
<sequence length="104" mass="11028">MTESNGTAAPALTFSATYTSPANEPFTHTEPIPAPPTSGVDDRTAYLNSLRKAIGTAQETINRELTARMEEDKAREAGGKNGASAVDDALEEENYGEEAPPNDD</sequence>
<feature type="compositionally biased region" description="Basic and acidic residues" evidence="14">
    <location>
        <begin position="67"/>
        <end position="78"/>
    </location>
</feature>
<evidence type="ECO:0000256" key="4">
    <source>
        <dbReference type="ARBA" id="ARBA00011534"/>
    </source>
</evidence>
<dbReference type="AlphaFoldDB" id="A0A9P6LJL3"/>
<keyword evidence="10" id="KW-0010">Activator</keyword>
<keyword evidence="7" id="KW-0819">tRNA processing</keyword>
<evidence type="ECO:0000256" key="3">
    <source>
        <dbReference type="ARBA" id="ARBA00008529"/>
    </source>
</evidence>
<evidence type="ECO:0000313" key="16">
    <source>
        <dbReference type="Proteomes" id="UP000781932"/>
    </source>
</evidence>
<gene>
    <name evidence="15" type="ORF">CkaCkLH20_03981</name>
</gene>
<feature type="compositionally biased region" description="Acidic residues" evidence="14">
    <location>
        <begin position="88"/>
        <end position="104"/>
    </location>
</feature>
<evidence type="ECO:0000256" key="9">
    <source>
        <dbReference type="ARBA" id="ARBA00023015"/>
    </source>
</evidence>
<dbReference type="Proteomes" id="UP000781932">
    <property type="component" value="Unassembled WGS sequence"/>
</dbReference>
<dbReference type="EMBL" id="JAATWM020000010">
    <property type="protein sequence ID" value="KAF9878489.1"/>
    <property type="molecule type" value="Genomic_DNA"/>
</dbReference>